<name>A0A4R6RRW9_9MICO</name>
<dbReference type="EMBL" id="SNYA01000009">
    <property type="protein sequence ID" value="TDP89530.1"/>
    <property type="molecule type" value="Genomic_DNA"/>
</dbReference>
<organism evidence="1 2">
    <name type="scientific">Leucobacter luti</name>
    <dbReference type="NCBI Taxonomy" id="340320"/>
    <lineage>
        <taxon>Bacteria</taxon>
        <taxon>Bacillati</taxon>
        <taxon>Actinomycetota</taxon>
        <taxon>Actinomycetes</taxon>
        <taxon>Micrococcales</taxon>
        <taxon>Microbacteriaceae</taxon>
        <taxon>Leucobacter</taxon>
    </lineage>
</organism>
<proteinExistence type="predicted"/>
<dbReference type="SUPFAM" id="SSF52540">
    <property type="entry name" value="P-loop containing nucleoside triphosphate hydrolases"/>
    <property type="match status" value="1"/>
</dbReference>
<sequence length="575" mass="62177">MALDRLTVNVPTTFDPSNPKMVSALLSKIAEAKGVGWEISNFEPTTRKLTVTRQSAITEISNLNGERSFDVALGSDVKANEGEKIAQRLEDLHPGYYLSEFRPFLGTARLTRMTGEELRCREAVAYALGVPRWEVQVAQASDGGFELKLPSKYSPSSHDDRLTEVAETAVGQPGWYVKVNAQTLTGRITPAEQPTFDPAYLFNFKALPPADKVSEKDLFKIPIGVALGGNGEPNRPIEMDLSDSVGDLKVGLAGSGKSISTQAMVFSVLAKGYLVALINSPDKATDFAWAKPYVAEGMWGCDSRAQAVAVAKRVGEEGERRGELLSKYGVSKWQDLPGHEKKKNPPMLLVADELAALLTAPKLPPGLNKEMRELPEFVQMTQDILEAGLLVTALSKIPAVYRAAGIRVEYLTQQPNERYGFSTTLKGNLPHRIMLGTSPSSAEKGHAFRTPEKVPDVPKNIAEDSVRGRGVGLAHLDGKEPVIFKGYFAPLDEYIAEAARRGFPRAISPAPSQSEINRLVPSIGLESDEPEGYGNGPRTYEAWELGPDGQPLAGGARANAAKAEATRVAKLVGGQ</sequence>
<evidence type="ECO:0000313" key="2">
    <source>
        <dbReference type="Proteomes" id="UP000295601"/>
    </source>
</evidence>
<gene>
    <name evidence="1" type="ORF">EDF62_3261</name>
</gene>
<accession>A0A4R6RRW9</accession>
<reference evidence="1 2" key="1">
    <citation type="submission" date="2019-03" db="EMBL/GenBank/DDBJ databases">
        <title>Genomic analyses of the natural microbiome of Caenorhabditis elegans.</title>
        <authorList>
            <person name="Samuel B."/>
        </authorList>
    </citation>
    <scope>NUCLEOTIDE SEQUENCE [LARGE SCALE GENOMIC DNA]</scope>
    <source>
        <strain evidence="1 2">JUb18</strain>
    </source>
</reference>
<evidence type="ECO:0008006" key="3">
    <source>
        <dbReference type="Google" id="ProtNLM"/>
    </source>
</evidence>
<protein>
    <recommendedName>
        <fullName evidence="3">FtsK domain-containing protein</fullName>
    </recommendedName>
</protein>
<evidence type="ECO:0000313" key="1">
    <source>
        <dbReference type="EMBL" id="TDP89530.1"/>
    </source>
</evidence>
<dbReference type="Proteomes" id="UP000295601">
    <property type="component" value="Unassembled WGS sequence"/>
</dbReference>
<keyword evidence="2" id="KW-1185">Reference proteome</keyword>
<comment type="caution">
    <text evidence="1">The sequence shown here is derived from an EMBL/GenBank/DDBJ whole genome shotgun (WGS) entry which is preliminary data.</text>
</comment>
<dbReference type="InterPro" id="IPR027417">
    <property type="entry name" value="P-loop_NTPase"/>
</dbReference>
<dbReference type="Gene3D" id="3.40.50.300">
    <property type="entry name" value="P-loop containing nucleotide triphosphate hydrolases"/>
    <property type="match status" value="1"/>
</dbReference>
<dbReference type="AlphaFoldDB" id="A0A4R6RRW9"/>